<dbReference type="AlphaFoldDB" id="A0A382QRA9"/>
<reference evidence="1" key="1">
    <citation type="submission" date="2018-05" db="EMBL/GenBank/DDBJ databases">
        <authorList>
            <person name="Lanie J.A."/>
            <person name="Ng W.-L."/>
            <person name="Kazmierczak K.M."/>
            <person name="Andrzejewski T.M."/>
            <person name="Davidsen T.M."/>
            <person name="Wayne K.J."/>
            <person name="Tettelin H."/>
            <person name="Glass J.I."/>
            <person name="Rusch D."/>
            <person name="Podicherti R."/>
            <person name="Tsui H.-C.T."/>
            <person name="Winkler M.E."/>
        </authorList>
    </citation>
    <scope>NUCLEOTIDE SEQUENCE</scope>
</reference>
<dbReference type="SUPFAM" id="SSF52540">
    <property type="entry name" value="P-loop containing nucleoside triphosphate hydrolases"/>
    <property type="match status" value="1"/>
</dbReference>
<gene>
    <name evidence="1" type="ORF">METZ01_LOCUS340331</name>
</gene>
<organism evidence="1">
    <name type="scientific">marine metagenome</name>
    <dbReference type="NCBI Taxonomy" id="408172"/>
    <lineage>
        <taxon>unclassified sequences</taxon>
        <taxon>metagenomes</taxon>
        <taxon>ecological metagenomes</taxon>
    </lineage>
</organism>
<dbReference type="InterPro" id="IPR027417">
    <property type="entry name" value="P-loop_NTPase"/>
</dbReference>
<dbReference type="Gene3D" id="3.40.50.300">
    <property type="entry name" value="P-loop containing nucleotide triphosphate hydrolases"/>
    <property type="match status" value="1"/>
</dbReference>
<name>A0A382QRA9_9ZZZZ</name>
<evidence type="ECO:0000313" key="1">
    <source>
        <dbReference type="EMBL" id="SVC87477.1"/>
    </source>
</evidence>
<proteinExistence type="predicted"/>
<sequence length="290" mass="32563">MKNKDIDALDVVETTGFKLIGGIESMEINLPPKEMIVQEIIGKHKIIALSADTNVGKSIWAHQLGIAVAIGKSDIFGYPISGSKRVLFLNFEMDEHELIERQQLLINALPKQYHELLDNFHINTFEGKRTLFQDNWDAIEQTIRDNDAFDLIIVDNMYACTGIDDEKNADLKPMLAKIISISDIHDSSLLIVTHHKKHHAEYILSTDLIRGGSTFANAVDVIIQLAESLREPGLRLMKITKNRGRSLHKGKSFGMTLRDDLWFEMTGEVNESCHLSAPTATSEDERVLGS</sequence>
<evidence type="ECO:0008006" key="2">
    <source>
        <dbReference type="Google" id="ProtNLM"/>
    </source>
</evidence>
<accession>A0A382QRA9</accession>
<dbReference type="Pfam" id="PF13481">
    <property type="entry name" value="AAA_25"/>
    <property type="match status" value="1"/>
</dbReference>
<dbReference type="EMBL" id="UINC01116027">
    <property type="protein sequence ID" value="SVC87477.1"/>
    <property type="molecule type" value="Genomic_DNA"/>
</dbReference>
<protein>
    <recommendedName>
        <fullName evidence="2">AAA+ ATPase domain-containing protein</fullName>
    </recommendedName>
</protein>
<feature type="non-terminal residue" evidence="1">
    <location>
        <position position="290"/>
    </location>
</feature>